<sequence>MEIGVLASISFCSINFPLELIQLMYQNKGDNVMLISEYIKDNRCGKKSKLYFKKLEEIKQEFINRDLEYLLLTTWDEEISCMMKTGRDLDKLKYRDGFKEINNLFDSISEEIRDEYKEKDTYTMFFSSCSKEKYYIACELANSAYKHIILPNIFEDDKSVNHKVVFKKEQKKEIALMLKLISSYMQHGFSGYKIYDTDIKFIENLCLFEGKKVCYPKPNNLTHFLGDISRSDNDPIEILHARNVINKIMEKGYFDNEFELVYFLRGKIMTPMQNKYEKIDTSSLEKINYLEEKALIQKKMILNDEMAYKWKSEINMFKVICKKFKDATHQYRPEWLNGQTLDVFVPSINLAFEYQGQQHFKSVDFFGGEETLEKNKLRDKKKKRLCDENNVKLIYWNYDEPITTIVLKKKLKENNVEL</sequence>
<name>A0A9X8RLM6_CLODI</name>
<evidence type="ECO:0000313" key="1">
    <source>
        <dbReference type="EMBL" id="SJT01314.1"/>
    </source>
</evidence>
<gene>
    <name evidence="1" type="ORF">SAMEA3375112_03430</name>
</gene>
<comment type="caution">
    <text evidence="1">The sequence shown here is derived from an EMBL/GenBank/DDBJ whole genome shotgun (WGS) entry which is preliminary data.</text>
</comment>
<proteinExistence type="predicted"/>
<dbReference type="Proteomes" id="UP000189137">
    <property type="component" value="Unassembled WGS sequence"/>
</dbReference>
<dbReference type="EMBL" id="FUPS01000014">
    <property type="protein sequence ID" value="SJT01314.1"/>
    <property type="molecule type" value="Genomic_DNA"/>
</dbReference>
<protein>
    <submittedName>
        <fullName evidence="1">Uncharacterized protein</fullName>
    </submittedName>
</protein>
<organism evidence="1 2">
    <name type="scientific">Clostridioides difficile</name>
    <name type="common">Peptoclostridium difficile</name>
    <dbReference type="NCBI Taxonomy" id="1496"/>
    <lineage>
        <taxon>Bacteria</taxon>
        <taxon>Bacillati</taxon>
        <taxon>Bacillota</taxon>
        <taxon>Clostridia</taxon>
        <taxon>Peptostreptococcales</taxon>
        <taxon>Peptostreptococcaceae</taxon>
        <taxon>Clostridioides</taxon>
    </lineage>
</organism>
<dbReference type="AlphaFoldDB" id="A0A9X8RLM6"/>
<evidence type="ECO:0000313" key="2">
    <source>
        <dbReference type="Proteomes" id="UP000189137"/>
    </source>
</evidence>
<reference evidence="1 2" key="1">
    <citation type="submission" date="2017-02" db="EMBL/GenBank/DDBJ databases">
        <authorList>
            <consortium name="Pathogen Informatics"/>
        </authorList>
    </citation>
    <scope>NUCLEOTIDE SEQUENCE [LARGE SCALE GENOMIC DNA]</scope>
    <source>
        <strain evidence="1 2">VRECD0157</strain>
    </source>
</reference>
<dbReference type="Gene3D" id="3.40.960.10">
    <property type="entry name" value="VSR Endonuclease"/>
    <property type="match status" value="1"/>
</dbReference>
<accession>A0A9X8RLM6</accession>